<dbReference type="GO" id="GO:0008467">
    <property type="term" value="F:[heparan sulfate]-glucosamine 3-sulfotransferase activity"/>
    <property type="evidence" value="ECO:0007669"/>
    <property type="project" value="TreeGrafter"/>
</dbReference>
<reference evidence="6 7" key="1">
    <citation type="journal article" date="2017" name="PLoS Biol.">
        <title>The sea cucumber genome provides insights into morphological evolution and visceral regeneration.</title>
        <authorList>
            <person name="Zhang X."/>
            <person name="Sun L."/>
            <person name="Yuan J."/>
            <person name="Sun Y."/>
            <person name="Gao Y."/>
            <person name="Zhang L."/>
            <person name="Li S."/>
            <person name="Dai H."/>
            <person name="Hamel J.F."/>
            <person name="Liu C."/>
            <person name="Yu Y."/>
            <person name="Liu S."/>
            <person name="Lin W."/>
            <person name="Guo K."/>
            <person name="Jin S."/>
            <person name="Xu P."/>
            <person name="Storey K.B."/>
            <person name="Huan P."/>
            <person name="Zhang T."/>
            <person name="Zhou Y."/>
            <person name="Zhang J."/>
            <person name="Lin C."/>
            <person name="Li X."/>
            <person name="Xing L."/>
            <person name="Huo D."/>
            <person name="Sun M."/>
            <person name="Wang L."/>
            <person name="Mercier A."/>
            <person name="Li F."/>
            <person name="Yang H."/>
            <person name="Xiang J."/>
        </authorList>
    </citation>
    <scope>NUCLEOTIDE SEQUENCE [LARGE SCALE GENOMIC DNA]</scope>
    <source>
        <strain evidence="6">Shaxun</strain>
        <tissue evidence="6">Muscle</tissue>
    </source>
</reference>
<dbReference type="PANTHER" id="PTHR10605">
    <property type="entry name" value="HEPARAN SULFATE SULFOTRANSFERASE"/>
    <property type="match status" value="1"/>
</dbReference>
<dbReference type="Gene3D" id="3.40.50.300">
    <property type="entry name" value="P-loop containing nucleotide triphosphate hydrolases"/>
    <property type="match status" value="1"/>
</dbReference>
<keyword evidence="2" id="KW-0325">Glycoprotein</keyword>
<evidence type="ECO:0000313" key="6">
    <source>
        <dbReference type="EMBL" id="PIK34932.1"/>
    </source>
</evidence>
<comment type="caution">
    <text evidence="6">The sequence shown here is derived from an EMBL/GenBank/DDBJ whole genome shotgun (WGS) entry which is preliminary data.</text>
</comment>
<dbReference type="EMBL" id="MRZV01002037">
    <property type="protein sequence ID" value="PIK34932.1"/>
    <property type="molecule type" value="Genomic_DNA"/>
</dbReference>
<keyword evidence="1 6" id="KW-0808">Transferase</keyword>
<evidence type="ECO:0000256" key="4">
    <source>
        <dbReference type="PIRSR" id="PIRSR637359-3"/>
    </source>
</evidence>
<dbReference type="PANTHER" id="PTHR10605:SF72">
    <property type="entry name" value="HEPARAN SULFATE 3-O SULFOTRANSFERASE-B, ISOFORM A"/>
    <property type="match status" value="1"/>
</dbReference>
<dbReference type="InterPro" id="IPR027417">
    <property type="entry name" value="P-loop_NTPase"/>
</dbReference>
<keyword evidence="7" id="KW-1185">Reference proteome</keyword>
<dbReference type="SUPFAM" id="SSF52540">
    <property type="entry name" value="P-loop containing nucleoside triphosphate hydrolases"/>
    <property type="match status" value="1"/>
</dbReference>
<feature type="disulfide bond" evidence="4">
    <location>
        <begin position="95"/>
        <end position="107"/>
    </location>
</feature>
<dbReference type="Pfam" id="PF00685">
    <property type="entry name" value="Sulfotransfer_1"/>
    <property type="match status" value="1"/>
</dbReference>
<feature type="binding site" evidence="3">
    <location>
        <position position="94"/>
    </location>
    <ligand>
        <name>3'-phosphoadenylyl sulfate</name>
        <dbReference type="ChEBI" id="CHEBI:58339"/>
    </ligand>
</feature>
<evidence type="ECO:0000256" key="2">
    <source>
        <dbReference type="ARBA" id="ARBA00023180"/>
    </source>
</evidence>
<sequence>MGCTSKSEGVAFVQAVLTKTGSVDAKNVIVDTSNYARHFEKWLKVFSRDQFLIVKEEEISRTPFKVIREAEEFLDVPGFFREDMFVFENDKKRYCFKSTRREINSSCPLMYPPSVPKPEISEEVVHKLRDFYRPHNRRFEELTGMNFSWSNL</sequence>
<evidence type="ECO:0000256" key="3">
    <source>
        <dbReference type="PIRSR" id="PIRSR637359-2"/>
    </source>
</evidence>
<dbReference type="InterPro" id="IPR000863">
    <property type="entry name" value="Sulfotransferase_dom"/>
</dbReference>
<dbReference type="Proteomes" id="UP000230750">
    <property type="component" value="Unassembled WGS sequence"/>
</dbReference>
<dbReference type="OrthoDB" id="526228at2759"/>
<protein>
    <submittedName>
        <fullName evidence="6">Putative heparan sulfate glucosamine 3-O-sulfotransferase 1-like</fullName>
    </submittedName>
</protein>
<keyword evidence="4" id="KW-1015">Disulfide bond</keyword>
<accession>A0A2G8JGS0</accession>
<organism evidence="6 7">
    <name type="scientific">Stichopus japonicus</name>
    <name type="common">Sea cucumber</name>
    <dbReference type="NCBI Taxonomy" id="307972"/>
    <lineage>
        <taxon>Eukaryota</taxon>
        <taxon>Metazoa</taxon>
        <taxon>Echinodermata</taxon>
        <taxon>Eleutherozoa</taxon>
        <taxon>Echinozoa</taxon>
        <taxon>Holothuroidea</taxon>
        <taxon>Aspidochirotacea</taxon>
        <taxon>Aspidochirotida</taxon>
        <taxon>Stichopodidae</taxon>
        <taxon>Apostichopus</taxon>
    </lineage>
</organism>
<feature type="domain" description="Sulfotransferase" evidence="5">
    <location>
        <begin position="32"/>
        <end position="133"/>
    </location>
</feature>
<evidence type="ECO:0000256" key="1">
    <source>
        <dbReference type="ARBA" id="ARBA00022679"/>
    </source>
</evidence>
<evidence type="ECO:0000313" key="7">
    <source>
        <dbReference type="Proteomes" id="UP000230750"/>
    </source>
</evidence>
<proteinExistence type="predicted"/>
<evidence type="ECO:0000259" key="5">
    <source>
        <dbReference type="Pfam" id="PF00685"/>
    </source>
</evidence>
<dbReference type="InterPro" id="IPR037359">
    <property type="entry name" value="NST/OST"/>
</dbReference>
<name>A0A2G8JGS0_STIJA</name>
<gene>
    <name evidence="6" type="ORF">BSL78_28241</name>
</gene>
<dbReference type="AlphaFoldDB" id="A0A2G8JGS0"/>